<protein>
    <submittedName>
        <fullName evidence="1">HutD family protein</fullName>
    </submittedName>
</protein>
<proteinExistence type="predicted"/>
<dbReference type="Proteomes" id="UP001168613">
    <property type="component" value="Unassembled WGS sequence"/>
</dbReference>
<dbReference type="SUPFAM" id="SSF51182">
    <property type="entry name" value="RmlC-like cupins"/>
    <property type="match status" value="1"/>
</dbReference>
<name>A0ABT8EFF4_9BURK</name>
<dbReference type="InterPro" id="IPR010282">
    <property type="entry name" value="Uncharacterised_HutD/Ves"/>
</dbReference>
<dbReference type="Gene3D" id="2.60.120.10">
    <property type="entry name" value="Jelly Rolls"/>
    <property type="match status" value="1"/>
</dbReference>
<sequence length="200" mass="22384">MVLPTQHLLLIPGRSLHSSPWKNGGGSTREIMIYPEQSDVQHFDWRVSIAAVEQEGNFSQFPDVDRHIMLLSGTSMVLHSDTTQHTLLPYQPYSFPGEASIYATLPHGSTTDFNLMVRRDRAQGTLQAWTEPYSGLLEAGHTLLHCAVGAHEIILGHASHRLEAGDTLWIRQPHEHQQVLKVQPQSTGNCLVYTHIHSLT</sequence>
<dbReference type="RefSeq" id="WP_266122675.1">
    <property type="nucleotide sequence ID" value="NZ_JAJHNU010000001.1"/>
</dbReference>
<evidence type="ECO:0000313" key="1">
    <source>
        <dbReference type="EMBL" id="MDN4119988.1"/>
    </source>
</evidence>
<dbReference type="InterPro" id="IPR014710">
    <property type="entry name" value="RmlC-like_jellyroll"/>
</dbReference>
<dbReference type="PANTHER" id="PTHR37943">
    <property type="entry name" value="PROTEIN VES"/>
    <property type="match status" value="1"/>
</dbReference>
<comment type="caution">
    <text evidence="1">The sequence shown here is derived from an EMBL/GenBank/DDBJ whole genome shotgun (WGS) entry which is preliminary data.</text>
</comment>
<dbReference type="PANTHER" id="PTHR37943:SF1">
    <property type="entry name" value="PROTEIN VES"/>
    <property type="match status" value="1"/>
</dbReference>
<dbReference type="CDD" id="cd20293">
    <property type="entry name" value="cupin_HutD_N"/>
    <property type="match status" value="1"/>
</dbReference>
<accession>A0ABT8EFF4</accession>
<organism evidence="1 2">
    <name type="scientific">Alcaligenes endophyticus</name>
    <dbReference type="NCBI Taxonomy" id="1929088"/>
    <lineage>
        <taxon>Bacteria</taxon>
        <taxon>Pseudomonadati</taxon>
        <taxon>Pseudomonadota</taxon>
        <taxon>Betaproteobacteria</taxon>
        <taxon>Burkholderiales</taxon>
        <taxon>Alcaligenaceae</taxon>
        <taxon>Alcaligenes</taxon>
    </lineage>
</organism>
<reference evidence="1" key="1">
    <citation type="submission" date="2021-11" db="EMBL/GenBank/DDBJ databases">
        <title>Draft genome sequence of Alcaligenes endophyticus type strain CCUG 75668T.</title>
        <authorList>
            <person name="Salva-Serra F."/>
            <person name="Duran R.E."/>
            <person name="Seeger M."/>
            <person name="Moore E.R.B."/>
            <person name="Jaen-Luchoro D."/>
        </authorList>
    </citation>
    <scope>NUCLEOTIDE SEQUENCE</scope>
    <source>
        <strain evidence="1">CCUG 75668</strain>
    </source>
</reference>
<dbReference type="EMBL" id="JAJHNU010000001">
    <property type="protein sequence ID" value="MDN4119988.1"/>
    <property type="molecule type" value="Genomic_DNA"/>
</dbReference>
<dbReference type="InterPro" id="IPR011051">
    <property type="entry name" value="RmlC_Cupin_sf"/>
</dbReference>
<keyword evidence="2" id="KW-1185">Reference proteome</keyword>
<dbReference type="Pfam" id="PF05962">
    <property type="entry name" value="HutD"/>
    <property type="match status" value="1"/>
</dbReference>
<evidence type="ECO:0000313" key="2">
    <source>
        <dbReference type="Proteomes" id="UP001168613"/>
    </source>
</evidence>
<gene>
    <name evidence="1" type="ORF">LMS43_01670</name>
</gene>